<keyword evidence="8" id="KW-0539">Nucleus</keyword>
<evidence type="ECO:0000256" key="5">
    <source>
        <dbReference type="ARBA" id="ARBA00022722"/>
    </source>
</evidence>
<feature type="region of interest" description="Disordered" evidence="10">
    <location>
        <begin position="1"/>
        <end position="82"/>
    </location>
</feature>
<dbReference type="GO" id="GO:0005634">
    <property type="term" value="C:nucleus"/>
    <property type="evidence" value="ECO:0007669"/>
    <property type="project" value="UniProtKB-SubCell"/>
</dbReference>
<comment type="subcellular location">
    <subcellularLocation>
        <location evidence="1">Nucleus</location>
    </subcellularLocation>
</comment>
<dbReference type="Proteomes" id="UP001295423">
    <property type="component" value="Unassembled WGS sequence"/>
</dbReference>
<feature type="compositionally biased region" description="Basic residues" evidence="10">
    <location>
        <begin position="61"/>
        <end position="77"/>
    </location>
</feature>
<sequence length="279" mass="31835">MHLNNSNKKRNRRPRSDSQGSTSSTSSASSLSDGEQGHSYHRAPQSKGNLNQQEKNNVNNKCRRSKGKRRSRSHKREKNQLSLPEEAKFVALDCEMVGIGEDGHTSSVARVTVVDWDGNSLLDEYIQQAEPVTDYRTFVSGIIAQDLDDATLSLEDCRDMVLQLLQNHILVGHALKNDLKALGISHPWWLTRDTAKFEPFMKVRFDDGVLWPRKLKELVSEKLHQEIQIEGKPHSPYEDALAALDLYRSVRTKWESAMTYKIDKTNQIRLQHHQPVLAQ</sequence>
<protein>
    <recommendedName>
        <fullName evidence="3">RNA exonuclease 4</fullName>
    </recommendedName>
</protein>
<evidence type="ECO:0000256" key="10">
    <source>
        <dbReference type="SAM" id="MobiDB-lite"/>
    </source>
</evidence>
<accession>A0AAD2G3G8</accession>
<gene>
    <name evidence="12" type="ORF">CYCCA115_LOCUS19202</name>
</gene>
<dbReference type="SUPFAM" id="SSF53098">
    <property type="entry name" value="Ribonuclease H-like"/>
    <property type="match status" value="1"/>
</dbReference>
<dbReference type="InterPro" id="IPR036397">
    <property type="entry name" value="RNaseH_sf"/>
</dbReference>
<evidence type="ECO:0000256" key="8">
    <source>
        <dbReference type="ARBA" id="ARBA00023242"/>
    </source>
</evidence>
<dbReference type="InterPro" id="IPR037431">
    <property type="entry name" value="REX4_DEDDh_dom"/>
</dbReference>
<feature type="domain" description="Exonuclease" evidence="11">
    <location>
        <begin position="88"/>
        <end position="256"/>
    </location>
</feature>
<dbReference type="Gene3D" id="3.30.420.10">
    <property type="entry name" value="Ribonuclease H-like superfamily/Ribonuclease H"/>
    <property type="match status" value="1"/>
</dbReference>
<dbReference type="GO" id="GO:0006364">
    <property type="term" value="P:rRNA processing"/>
    <property type="evidence" value="ECO:0007669"/>
    <property type="project" value="UniProtKB-KW"/>
</dbReference>
<dbReference type="InterPro" id="IPR047021">
    <property type="entry name" value="REXO1/3/4-like"/>
</dbReference>
<comment type="similarity">
    <text evidence="2">Belongs to the REXO4 family.</text>
</comment>
<evidence type="ECO:0000313" key="12">
    <source>
        <dbReference type="EMBL" id="CAJ1961449.1"/>
    </source>
</evidence>
<comment type="function">
    <text evidence="9">Exoribonuclease involved in ribosome biosynthesis. Involved in the processing of ITS1, the internal transcribed spacer localized between the 18S and 5.8S rRNAs.</text>
</comment>
<evidence type="ECO:0000256" key="2">
    <source>
        <dbReference type="ARBA" id="ARBA00010489"/>
    </source>
</evidence>
<keyword evidence="13" id="KW-1185">Reference proteome</keyword>
<reference evidence="12" key="1">
    <citation type="submission" date="2023-08" db="EMBL/GenBank/DDBJ databases">
        <authorList>
            <person name="Audoor S."/>
            <person name="Bilcke G."/>
        </authorList>
    </citation>
    <scope>NUCLEOTIDE SEQUENCE</scope>
</reference>
<feature type="compositionally biased region" description="Low complexity" evidence="10">
    <location>
        <begin position="49"/>
        <end position="60"/>
    </location>
</feature>
<name>A0AAD2G3G8_9STRA</name>
<dbReference type="PANTHER" id="PTHR12801:SF45">
    <property type="entry name" value="RNA EXONUCLEASE 4"/>
    <property type="match status" value="1"/>
</dbReference>
<evidence type="ECO:0000313" key="13">
    <source>
        <dbReference type="Proteomes" id="UP001295423"/>
    </source>
</evidence>
<organism evidence="12 13">
    <name type="scientific">Cylindrotheca closterium</name>
    <dbReference type="NCBI Taxonomy" id="2856"/>
    <lineage>
        <taxon>Eukaryota</taxon>
        <taxon>Sar</taxon>
        <taxon>Stramenopiles</taxon>
        <taxon>Ochrophyta</taxon>
        <taxon>Bacillariophyta</taxon>
        <taxon>Bacillariophyceae</taxon>
        <taxon>Bacillariophycidae</taxon>
        <taxon>Bacillariales</taxon>
        <taxon>Bacillariaceae</taxon>
        <taxon>Cylindrotheca</taxon>
    </lineage>
</organism>
<evidence type="ECO:0000256" key="9">
    <source>
        <dbReference type="ARBA" id="ARBA00025599"/>
    </source>
</evidence>
<evidence type="ECO:0000256" key="6">
    <source>
        <dbReference type="ARBA" id="ARBA00022801"/>
    </source>
</evidence>
<feature type="compositionally biased region" description="Low complexity" evidence="10">
    <location>
        <begin position="17"/>
        <end position="34"/>
    </location>
</feature>
<dbReference type="EMBL" id="CAKOGP040002091">
    <property type="protein sequence ID" value="CAJ1961449.1"/>
    <property type="molecule type" value="Genomic_DNA"/>
</dbReference>
<evidence type="ECO:0000256" key="4">
    <source>
        <dbReference type="ARBA" id="ARBA00022552"/>
    </source>
</evidence>
<dbReference type="InterPro" id="IPR012337">
    <property type="entry name" value="RNaseH-like_sf"/>
</dbReference>
<dbReference type="Pfam" id="PF00929">
    <property type="entry name" value="RNase_T"/>
    <property type="match status" value="1"/>
</dbReference>
<keyword evidence="4" id="KW-0698">rRNA processing</keyword>
<dbReference type="PANTHER" id="PTHR12801">
    <property type="entry name" value="RNA EXONUCLEASE REXO1 / RECO3 FAMILY MEMBER-RELATED"/>
    <property type="match status" value="1"/>
</dbReference>
<evidence type="ECO:0000256" key="3">
    <source>
        <dbReference type="ARBA" id="ARBA00016937"/>
    </source>
</evidence>
<dbReference type="CDD" id="cd06144">
    <property type="entry name" value="REX4_like"/>
    <property type="match status" value="1"/>
</dbReference>
<keyword evidence="7" id="KW-0269">Exonuclease</keyword>
<proteinExistence type="inferred from homology"/>
<keyword evidence="5" id="KW-0540">Nuclease</keyword>
<dbReference type="AlphaFoldDB" id="A0AAD2G3G8"/>
<dbReference type="InterPro" id="IPR013520">
    <property type="entry name" value="Ribonucl_H"/>
</dbReference>
<keyword evidence="6" id="KW-0378">Hydrolase</keyword>
<dbReference type="GO" id="GO:0008408">
    <property type="term" value="F:3'-5' exonuclease activity"/>
    <property type="evidence" value="ECO:0007669"/>
    <property type="project" value="InterPro"/>
</dbReference>
<evidence type="ECO:0000256" key="7">
    <source>
        <dbReference type="ARBA" id="ARBA00022839"/>
    </source>
</evidence>
<dbReference type="GO" id="GO:0003676">
    <property type="term" value="F:nucleic acid binding"/>
    <property type="evidence" value="ECO:0007669"/>
    <property type="project" value="InterPro"/>
</dbReference>
<evidence type="ECO:0000256" key="1">
    <source>
        <dbReference type="ARBA" id="ARBA00004123"/>
    </source>
</evidence>
<comment type="caution">
    <text evidence="12">The sequence shown here is derived from an EMBL/GenBank/DDBJ whole genome shotgun (WGS) entry which is preliminary data.</text>
</comment>
<evidence type="ECO:0000259" key="11">
    <source>
        <dbReference type="SMART" id="SM00479"/>
    </source>
</evidence>
<dbReference type="SMART" id="SM00479">
    <property type="entry name" value="EXOIII"/>
    <property type="match status" value="1"/>
</dbReference>